<dbReference type="InterPro" id="IPR040350">
    <property type="entry name" value="TMEM272"/>
</dbReference>
<feature type="transmembrane region" description="Helical" evidence="1">
    <location>
        <begin position="149"/>
        <end position="168"/>
    </location>
</feature>
<evidence type="ECO:0000313" key="2">
    <source>
        <dbReference type="Proteomes" id="UP000095287"/>
    </source>
</evidence>
<keyword evidence="1" id="KW-1133">Transmembrane helix</keyword>
<dbReference type="AlphaFoldDB" id="A0A1I7ZKR8"/>
<proteinExistence type="predicted"/>
<feature type="transmembrane region" description="Helical" evidence="1">
    <location>
        <begin position="188"/>
        <end position="217"/>
    </location>
</feature>
<feature type="transmembrane region" description="Helical" evidence="1">
    <location>
        <begin position="57"/>
        <end position="86"/>
    </location>
</feature>
<evidence type="ECO:0000313" key="3">
    <source>
        <dbReference type="WBParaSite" id="L893_g27406.t1"/>
    </source>
</evidence>
<dbReference type="PANTHER" id="PTHR33444">
    <property type="entry name" value="SI:DKEY-19B23.12-RELATED"/>
    <property type="match status" value="1"/>
</dbReference>
<name>A0A1I7ZKR8_9BILA</name>
<reference evidence="3" key="1">
    <citation type="submission" date="2016-11" db="UniProtKB">
        <authorList>
            <consortium name="WormBaseParasite"/>
        </authorList>
    </citation>
    <scope>IDENTIFICATION</scope>
</reference>
<protein>
    <submittedName>
        <fullName evidence="3">G_PROTEIN_RECEP_F1_2 domain-containing protein</fullName>
    </submittedName>
</protein>
<dbReference type="WBParaSite" id="L893_g27406.t1">
    <property type="protein sequence ID" value="L893_g27406.t1"/>
    <property type="gene ID" value="L893_g27406"/>
</dbReference>
<accession>A0A1I7ZKR8</accession>
<evidence type="ECO:0000256" key="1">
    <source>
        <dbReference type="SAM" id="Phobius"/>
    </source>
</evidence>
<dbReference type="Proteomes" id="UP000095287">
    <property type="component" value="Unplaced"/>
</dbReference>
<keyword evidence="2" id="KW-1185">Reference proteome</keyword>
<dbReference type="PANTHER" id="PTHR33444:SF2">
    <property type="entry name" value="MARVEL DOMAIN-CONTAINING PROTEIN"/>
    <property type="match status" value="1"/>
</dbReference>
<keyword evidence="1" id="KW-0812">Transmembrane</keyword>
<keyword evidence="1" id="KW-0472">Membrane</keyword>
<sequence>MSTPVPSAPLDPEHGELPPSYDAAMDPNSAPPTYDSLYGEFQQVNSTRGLAVFISRLISIICATVAAAIILAILNVVPLAMIIIGVINYYNCPVEKWIPIWLVAFGVFSIIKSATNFYYRKKNMQKRNQGNVRTTNVNQENVVYNPFDAILNSILVVLLVLGSVWIYSVYGDVSYNPTKPGYCDQFTYVFSFVFVTIGYVLILLSIFCCCCCCCCLFMRPRRSAQPAAA</sequence>
<organism evidence="2 3">
    <name type="scientific">Steinernema glaseri</name>
    <dbReference type="NCBI Taxonomy" id="37863"/>
    <lineage>
        <taxon>Eukaryota</taxon>
        <taxon>Metazoa</taxon>
        <taxon>Ecdysozoa</taxon>
        <taxon>Nematoda</taxon>
        <taxon>Chromadorea</taxon>
        <taxon>Rhabditida</taxon>
        <taxon>Tylenchina</taxon>
        <taxon>Panagrolaimomorpha</taxon>
        <taxon>Strongyloidoidea</taxon>
        <taxon>Steinernematidae</taxon>
        <taxon>Steinernema</taxon>
    </lineage>
</organism>
<feature type="transmembrane region" description="Helical" evidence="1">
    <location>
        <begin position="98"/>
        <end position="119"/>
    </location>
</feature>